<dbReference type="CDD" id="cd04301">
    <property type="entry name" value="NAT_SF"/>
    <property type="match status" value="1"/>
</dbReference>
<dbReference type="SUPFAM" id="SSF55729">
    <property type="entry name" value="Acyl-CoA N-acyltransferases (Nat)"/>
    <property type="match status" value="1"/>
</dbReference>
<dbReference type="PROSITE" id="PS51186">
    <property type="entry name" value="GNAT"/>
    <property type="match status" value="1"/>
</dbReference>
<dbReference type="InterPro" id="IPR016181">
    <property type="entry name" value="Acyl_CoA_acyltransferase"/>
</dbReference>
<dbReference type="Pfam" id="PF13508">
    <property type="entry name" value="Acetyltransf_7"/>
    <property type="match status" value="1"/>
</dbReference>
<evidence type="ECO:0000313" key="5">
    <source>
        <dbReference type="Proteomes" id="UP000198901"/>
    </source>
</evidence>
<sequence length="144" mass="16093">MYTLTSVSEAEFDTLADIWEASVRATHGFLAEEDFQFFREMVRSGIFHEVTVTGLRDATGQLLGFSGTHGTSLEMLFLRPDIRGKGAGKLLLLHAIENQGITHVDVNEQNPLALGFYRHFGFEVVRRSEVDGTGKPYPILHLAR</sequence>
<dbReference type="InterPro" id="IPR000182">
    <property type="entry name" value="GNAT_dom"/>
</dbReference>
<dbReference type="Gene3D" id="3.40.630.30">
    <property type="match status" value="1"/>
</dbReference>
<accession>A0A1G9Y943</accession>
<dbReference type="EMBL" id="FNGS01000012">
    <property type="protein sequence ID" value="SDN05011.1"/>
    <property type="molecule type" value="Genomic_DNA"/>
</dbReference>
<dbReference type="Proteomes" id="UP000198901">
    <property type="component" value="Unassembled WGS sequence"/>
</dbReference>
<evidence type="ECO:0000313" key="4">
    <source>
        <dbReference type="EMBL" id="SDN05011.1"/>
    </source>
</evidence>
<feature type="domain" description="N-acetyltransferase" evidence="3">
    <location>
        <begin position="2"/>
        <end position="144"/>
    </location>
</feature>
<evidence type="ECO:0000256" key="2">
    <source>
        <dbReference type="ARBA" id="ARBA00023315"/>
    </source>
</evidence>
<organism evidence="4 5">
    <name type="scientific">Siphonobacter aquaeclarae</name>
    <dbReference type="NCBI Taxonomy" id="563176"/>
    <lineage>
        <taxon>Bacteria</taxon>
        <taxon>Pseudomonadati</taxon>
        <taxon>Bacteroidota</taxon>
        <taxon>Cytophagia</taxon>
        <taxon>Cytophagales</taxon>
        <taxon>Cytophagaceae</taxon>
        <taxon>Siphonobacter</taxon>
    </lineage>
</organism>
<dbReference type="PANTHER" id="PTHR43800:SF1">
    <property type="entry name" value="PEPTIDYL-LYSINE N-ACETYLTRANSFERASE YJAB"/>
    <property type="match status" value="1"/>
</dbReference>
<dbReference type="RefSeq" id="WP_093208857.1">
    <property type="nucleotide sequence ID" value="NZ_FNGS01000012.1"/>
</dbReference>
<reference evidence="4 5" key="1">
    <citation type="submission" date="2016-10" db="EMBL/GenBank/DDBJ databases">
        <authorList>
            <person name="de Groot N.N."/>
        </authorList>
    </citation>
    <scope>NUCLEOTIDE SEQUENCE [LARGE SCALE GENOMIC DNA]</scope>
    <source>
        <strain evidence="4 5">DSM 21668</strain>
    </source>
</reference>
<dbReference type="OrthoDB" id="9789605at2"/>
<name>A0A1G9Y943_9BACT</name>
<dbReference type="PANTHER" id="PTHR43800">
    <property type="entry name" value="PEPTIDYL-LYSINE N-ACETYLTRANSFERASE YJAB"/>
    <property type="match status" value="1"/>
</dbReference>
<gene>
    <name evidence="4" type="ORF">SAMN04488090_4847</name>
</gene>
<proteinExistence type="predicted"/>
<dbReference type="STRING" id="563176.SAMN04488090_4847"/>
<evidence type="ECO:0000259" key="3">
    <source>
        <dbReference type="PROSITE" id="PS51186"/>
    </source>
</evidence>
<keyword evidence="1 4" id="KW-0808">Transferase</keyword>
<dbReference type="AlphaFoldDB" id="A0A1G9Y943"/>
<keyword evidence="2" id="KW-0012">Acyltransferase</keyword>
<keyword evidence="5" id="KW-1185">Reference proteome</keyword>
<protein>
    <submittedName>
        <fullName evidence="4">Putative acetyltransferase</fullName>
    </submittedName>
</protein>
<dbReference type="GO" id="GO:0016747">
    <property type="term" value="F:acyltransferase activity, transferring groups other than amino-acyl groups"/>
    <property type="evidence" value="ECO:0007669"/>
    <property type="project" value="InterPro"/>
</dbReference>
<evidence type="ECO:0000256" key="1">
    <source>
        <dbReference type="ARBA" id="ARBA00022679"/>
    </source>
</evidence>